<dbReference type="AlphaFoldDB" id="A0A934TGZ9"/>
<sequence length="169" mass="17554">MTAGVLALALIGGTAAVAMAQSMPGCADRDARAMGAEVRGPAHGQRGQKGQRGAADGAMIRSILAAADADGDGRVTRAEIDAFRADQLAAADVSGDGALSIEEFDTLYRALTRWRMVDAFQDLDADGDGRIVAEEIDARIARIMARLDRDGDGVLSLTRRAPAAAQADN</sequence>
<dbReference type="SMART" id="SM00054">
    <property type="entry name" value="EFh"/>
    <property type="match status" value="2"/>
</dbReference>
<evidence type="ECO:0000313" key="4">
    <source>
        <dbReference type="Proteomes" id="UP000706333"/>
    </source>
</evidence>
<dbReference type="SUPFAM" id="SSF47473">
    <property type="entry name" value="EF-hand"/>
    <property type="match status" value="1"/>
</dbReference>
<feature type="chain" id="PRO_5036790213" description="EF-hand domain-containing protein" evidence="1">
    <location>
        <begin position="21"/>
        <end position="169"/>
    </location>
</feature>
<dbReference type="GO" id="GO:0005509">
    <property type="term" value="F:calcium ion binding"/>
    <property type="evidence" value="ECO:0007669"/>
    <property type="project" value="InterPro"/>
</dbReference>
<dbReference type="Gene3D" id="1.10.238.10">
    <property type="entry name" value="EF-hand"/>
    <property type="match status" value="1"/>
</dbReference>
<dbReference type="InterPro" id="IPR002048">
    <property type="entry name" value="EF_hand_dom"/>
</dbReference>
<dbReference type="InterPro" id="IPR018247">
    <property type="entry name" value="EF_Hand_1_Ca_BS"/>
</dbReference>
<evidence type="ECO:0000256" key="1">
    <source>
        <dbReference type="SAM" id="SignalP"/>
    </source>
</evidence>
<proteinExistence type="predicted"/>
<name>A0A934TGZ9_9RHOB</name>
<gene>
    <name evidence="3" type="ORF">CCR87_00825</name>
</gene>
<keyword evidence="1" id="KW-0732">Signal</keyword>
<reference evidence="3" key="1">
    <citation type="submission" date="2017-05" db="EMBL/GenBank/DDBJ databases">
        <authorList>
            <person name="Imhoff J.F."/>
            <person name="Rahn T."/>
            <person name="Kuenzel S."/>
            <person name="Neulinger S.C."/>
        </authorList>
    </citation>
    <scope>NUCLEOTIDE SEQUENCE</scope>
    <source>
        <strain evidence="3">LMG 28126</strain>
    </source>
</reference>
<evidence type="ECO:0000259" key="2">
    <source>
        <dbReference type="PROSITE" id="PS50222"/>
    </source>
</evidence>
<evidence type="ECO:0000313" key="3">
    <source>
        <dbReference type="EMBL" id="MBK5925912.1"/>
    </source>
</evidence>
<dbReference type="Pfam" id="PF13202">
    <property type="entry name" value="EF-hand_5"/>
    <property type="match status" value="3"/>
</dbReference>
<comment type="caution">
    <text evidence="3">The sequence shown here is derived from an EMBL/GenBank/DDBJ whole genome shotgun (WGS) entry which is preliminary data.</text>
</comment>
<organism evidence="3 4">
    <name type="scientific">Rhodobaculum claviforme</name>
    <dbReference type="NCBI Taxonomy" id="1549854"/>
    <lineage>
        <taxon>Bacteria</taxon>
        <taxon>Pseudomonadati</taxon>
        <taxon>Pseudomonadota</taxon>
        <taxon>Alphaproteobacteria</taxon>
        <taxon>Rhodobacterales</taxon>
        <taxon>Paracoccaceae</taxon>
        <taxon>Rhodobaculum</taxon>
    </lineage>
</organism>
<dbReference type="PROSITE" id="PS00018">
    <property type="entry name" value="EF_HAND_1"/>
    <property type="match status" value="2"/>
</dbReference>
<feature type="signal peptide" evidence="1">
    <location>
        <begin position="1"/>
        <end position="20"/>
    </location>
</feature>
<dbReference type="InterPro" id="IPR011992">
    <property type="entry name" value="EF-hand-dom_pair"/>
</dbReference>
<keyword evidence="4" id="KW-1185">Reference proteome</keyword>
<reference evidence="3" key="2">
    <citation type="journal article" date="2020" name="Microorganisms">
        <title>Osmotic Adaptation and Compatible Solute Biosynthesis of Phototrophic Bacteria as Revealed from Genome Analyses.</title>
        <authorList>
            <person name="Imhoff J.F."/>
            <person name="Rahn T."/>
            <person name="Kunzel S."/>
            <person name="Keller A."/>
            <person name="Neulinger S.C."/>
        </authorList>
    </citation>
    <scope>NUCLEOTIDE SEQUENCE</scope>
    <source>
        <strain evidence="3">LMG 28126</strain>
    </source>
</reference>
<dbReference type="PROSITE" id="PS50222">
    <property type="entry name" value="EF_HAND_2"/>
    <property type="match status" value="1"/>
</dbReference>
<feature type="domain" description="EF-hand" evidence="2">
    <location>
        <begin position="55"/>
        <end position="90"/>
    </location>
</feature>
<dbReference type="Proteomes" id="UP000706333">
    <property type="component" value="Unassembled WGS sequence"/>
</dbReference>
<dbReference type="EMBL" id="NHSD01000055">
    <property type="protein sequence ID" value="MBK5925912.1"/>
    <property type="molecule type" value="Genomic_DNA"/>
</dbReference>
<accession>A0A934TGZ9</accession>
<protein>
    <recommendedName>
        <fullName evidence="2">EF-hand domain-containing protein</fullName>
    </recommendedName>
</protein>